<dbReference type="PROSITE" id="PS51900">
    <property type="entry name" value="CB"/>
    <property type="match status" value="1"/>
</dbReference>
<evidence type="ECO:0000259" key="6">
    <source>
        <dbReference type="PROSITE" id="PS51900"/>
    </source>
</evidence>
<comment type="caution">
    <text evidence="7">The sequence shown here is derived from an EMBL/GenBank/DDBJ whole genome shotgun (WGS) entry which is preliminary data.</text>
</comment>
<dbReference type="Gene3D" id="1.10.150.130">
    <property type="match status" value="1"/>
</dbReference>
<keyword evidence="2 4" id="KW-0238">DNA-binding</keyword>
<evidence type="ECO:0000256" key="4">
    <source>
        <dbReference type="PROSITE-ProRule" id="PRU01248"/>
    </source>
</evidence>
<dbReference type="CDD" id="cd01189">
    <property type="entry name" value="INT_ICEBs1_C_like"/>
    <property type="match status" value="1"/>
</dbReference>
<keyword evidence="1" id="KW-0229">DNA integration</keyword>
<proteinExistence type="predicted"/>
<dbReference type="PANTHER" id="PTHR30349:SF91">
    <property type="entry name" value="INTA PROTEIN"/>
    <property type="match status" value="1"/>
</dbReference>
<accession>A0A6G4ADV4</accession>
<dbReference type="RefSeq" id="WP_164427153.1">
    <property type="nucleotide sequence ID" value="NZ_JAAIKT010000013.1"/>
</dbReference>
<evidence type="ECO:0000256" key="2">
    <source>
        <dbReference type="ARBA" id="ARBA00023125"/>
    </source>
</evidence>
<evidence type="ECO:0000256" key="1">
    <source>
        <dbReference type="ARBA" id="ARBA00022908"/>
    </source>
</evidence>
<dbReference type="InterPro" id="IPR002104">
    <property type="entry name" value="Integrase_catalytic"/>
</dbReference>
<feature type="domain" description="Tyr recombinase" evidence="5">
    <location>
        <begin position="198"/>
        <end position="398"/>
    </location>
</feature>
<dbReference type="Pfam" id="PF00589">
    <property type="entry name" value="Phage_integrase"/>
    <property type="match status" value="1"/>
</dbReference>
<dbReference type="InterPro" id="IPR011010">
    <property type="entry name" value="DNA_brk_join_enz"/>
</dbReference>
<dbReference type="GO" id="GO:0003677">
    <property type="term" value="F:DNA binding"/>
    <property type="evidence" value="ECO:0007669"/>
    <property type="project" value="UniProtKB-UniRule"/>
</dbReference>
<keyword evidence="3" id="KW-0233">DNA recombination</keyword>
<keyword evidence="8" id="KW-1185">Reference proteome</keyword>
<dbReference type="InterPro" id="IPR004107">
    <property type="entry name" value="Integrase_SAM-like_N"/>
</dbReference>
<dbReference type="Pfam" id="PF14659">
    <property type="entry name" value="Phage_int_SAM_3"/>
    <property type="match status" value="1"/>
</dbReference>
<dbReference type="InterPro" id="IPR050090">
    <property type="entry name" value="Tyrosine_recombinase_XerCD"/>
</dbReference>
<sequence>MSGKRGNGEGSIYPYKNGFAAYAWVTTPDGRKKRKYVYGKTRADVHDKWIKLHAESKKGPVATRVPTLEQYLAYWLREVVEPNLRPLTAATYETTVRRYIVPLIGSKRLDRLSVRDIRTWMNKLADTCQCCAQGKDAARPENKRRCCAKGQCCRQTLSKRSVNDARTVLRSALGNAVVEELVSKNVAQLIKVQRARRKRPDPWSVEEACSFLENARAMRDYLYGAYVLVLVLGLRKGEVLGLTWADVNLDAGELRIQHQLQRVRRRLLHSDTAKTEASEAVLPLPDICVAALRLRQKDQASAKAAAGDLWTDSDFVFTTRYGTPVEPRNFNREFNRRCDRAGVRTIRVHDTRHTCASLLAAMDVHPRIAMQILRHSEIAVTMEVYTHVPSDGTRRALRKLGKALDGNRKGKAKKKAQGES</sequence>
<evidence type="ECO:0000313" key="7">
    <source>
        <dbReference type="EMBL" id="NEW71452.1"/>
    </source>
</evidence>
<dbReference type="GO" id="GO:0015074">
    <property type="term" value="P:DNA integration"/>
    <property type="evidence" value="ECO:0007669"/>
    <property type="project" value="UniProtKB-KW"/>
</dbReference>
<evidence type="ECO:0000313" key="8">
    <source>
        <dbReference type="Proteomes" id="UP000476310"/>
    </source>
</evidence>
<dbReference type="AlphaFoldDB" id="A0A6G4ADV4"/>
<reference evidence="7" key="1">
    <citation type="submission" date="2020-02" db="EMBL/GenBank/DDBJ databases">
        <title>A new Streptomyces sp. for controlling soil-borne diseases.</title>
        <authorList>
            <person name="Li X."/>
            <person name="Tian Y."/>
            <person name="Gao K."/>
        </authorList>
    </citation>
    <scope>NUCLEOTIDE SEQUENCE [LARGE SCALE GENOMIC DNA]</scope>
    <source>
        <strain evidence="7">0250</strain>
    </source>
</reference>
<dbReference type="EMBL" id="JAAIKT010000013">
    <property type="protein sequence ID" value="NEW71452.1"/>
    <property type="molecule type" value="Genomic_DNA"/>
</dbReference>
<protein>
    <submittedName>
        <fullName evidence="7">Site-specific integrase</fullName>
    </submittedName>
</protein>
<gene>
    <name evidence="7" type="ORF">G4H13_13820</name>
</gene>
<evidence type="ECO:0000256" key="3">
    <source>
        <dbReference type="ARBA" id="ARBA00023172"/>
    </source>
</evidence>
<dbReference type="InterPro" id="IPR013762">
    <property type="entry name" value="Integrase-like_cat_sf"/>
</dbReference>
<organism evidence="7 8">
    <name type="scientific">Streptomyces rhizosphaericus</name>
    <dbReference type="NCBI Taxonomy" id="114699"/>
    <lineage>
        <taxon>Bacteria</taxon>
        <taxon>Bacillati</taxon>
        <taxon>Actinomycetota</taxon>
        <taxon>Actinomycetes</taxon>
        <taxon>Kitasatosporales</taxon>
        <taxon>Streptomycetaceae</taxon>
        <taxon>Streptomyces</taxon>
        <taxon>Streptomyces violaceusniger group</taxon>
    </lineage>
</organism>
<dbReference type="PROSITE" id="PS51898">
    <property type="entry name" value="TYR_RECOMBINASE"/>
    <property type="match status" value="1"/>
</dbReference>
<dbReference type="Gene3D" id="1.10.443.10">
    <property type="entry name" value="Intergrase catalytic core"/>
    <property type="match status" value="1"/>
</dbReference>
<dbReference type="InterPro" id="IPR044068">
    <property type="entry name" value="CB"/>
</dbReference>
<dbReference type="GO" id="GO:0006310">
    <property type="term" value="P:DNA recombination"/>
    <property type="evidence" value="ECO:0007669"/>
    <property type="project" value="UniProtKB-KW"/>
</dbReference>
<feature type="domain" description="Core-binding (CB)" evidence="6">
    <location>
        <begin position="66"/>
        <end position="177"/>
    </location>
</feature>
<dbReference type="PANTHER" id="PTHR30349">
    <property type="entry name" value="PHAGE INTEGRASE-RELATED"/>
    <property type="match status" value="1"/>
</dbReference>
<dbReference type="SUPFAM" id="SSF56349">
    <property type="entry name" value="DNA breaking-rejoining enzymes"/>
    <property type="match status" value="1"/>
</dbReference>
<dbReference type="InterPro" id="IPR010998">
    <property type="entry name" value="Integrase_recombinase_N"/>
</dbReference>
<dbReference type="Proteomes" id="UP000476310">
    <property type="component" value="Unassembled WGS sequence"/>
</dbReference>
<evidence type="ECO:0000259" key="5">
    <source>
        <dbReference type="PROSITE" id="PS51898"/>
    </source>
</evidence>
<name>A0A6G4ADV4_9ACTN</name>